<gene>
    <name evidence="4" type="ORF">PAPYR_10369</name>
</gene>
<dbReference type="SUPFAM" id="SSF54534">
    <property type="entry name" value="FKBP-like"/>
    <property type="match status" value="1"/>
</dbReference>
<keyword evidence="1" id="KW-0697">Rotamase</keyword>
<sequence length="331" mass="33999">MVDRDLLFLDDKGQQGGSKLGEIFSDDAPGDTGGDAFQYKRPKQPKKVDTPAPATATAAAATPAAQKGADQIVHSARVDANKHNGVSYESQGTCGMALLTNPTQNTYNLLIYLPSNQPVCYTPVAYDFIFAIQSEVYGSFRDAGNVAWTCRFDSAAEATKFAEKIEEAKKSASVQSTDIEAGKSAFRVLPGDTLGVLFTGWLENPDGSKGAVFDSNATSPDLFKFVLGRGEVIKGWDMGLVGMRKEGITLKRVKKGPAHQKDEAPAAAPAAAAPTTPAAAPAAAPAPTPSAAPAPAPAAPAPAPAPAAEAPAPAAGSRPADNPATAPATAP</sequence>
<keyword evidence="5" id="KW-1185">Reference proteome</keyword>
<dbReference type="InterPro" id="IPR011993">
    <property type="entry name" value="PH-like_dom_sf"/>
</dbReference>
<comment type="catalytic activity">
    <reaction evidence="1">
        <text>[protein]-peptidylproline (omega=180) = [protein]-peptidylproline (omega=0)</text>
        <dbReference type="Rhea" id="RHEA:16237"/>
        <dbReference type="Rhea" id="RHEA-COMP:10747"/>
        <dbReference type="Rhea" id="RHEA-COMP:10748"/>
        <dbReference type="ChEBI" id="CHEBI:83833"/>
        <dbReference type="ChEBI" id="CHEBI:83834"/>
        <dbReference type="EC" id="5.2.1.8"/>
    </reaction>
</comment>
<feature type="compositionally biased region" description="Pro residues" evidence="2">
    <location>
        <begin position="284"/>
        <end position="305"/>
    </location>
</feature>
<organism evidence="4 5">
    <name type="scientific">Paratrimastix pyriformis</name>
    <dbReference type="NCBI Taxonomy" id="342808"/>
    <lineage>
        <taxon>Eukaryota</taxon>
        <taxon>Metamonada</taxon>
        <taxon>Preaxostyla</taxon>
        <taxon>Paratrimastigidae</taxon>
        <taxon>Paratrimastix</taxon>
    </lineage>
</organism>
<evidence type="ECO:0000256" key="2">
    <source>
        <dbReference type="SAM" id="MobiDB-lite"/>
    </source>
</evidence>
<feature type="compositionally biased region" description="Low complexity" evidence="2">
    <location>
        <begin position="265"/>
        <end position="283"/>
    </location>
</feature>
<feature type="domain" description="PPIase FKBP-type" evidence="3">
    <location>
        <begin position="191"/>
        <end position="244"/>
    </location>
</feature>
<comment type="caution">
    <text evidence="4">The sequence shown here is derived from an EMBL/GenBank/DDBJ whole genome shotgun (WGS) entry which is preliminary data.</text>
</comment>
<reference evidence="4" key="1">
    <citation type="journal article" date="2022" name="bioRxiv">
        <title>Genomics of Preaxostyla Flagellates Illuminates Evolutionary Transitions and the Path Towards Mitochondrial Loss.</title>
        <authorList>
            <person name="Novak L.V.F."/>
            <person name="Treitli S.C."/>
            <person name="Pyrih J."/>
            <person name="Halakuc P."/>
            <person name="Pipaliya S.V."/>
            <person name="Vacek V."/>
            <person name="Brzon O."/>
            <person name="Soukal P."/>
            <person name="Eme L."/>
            <person name="Dacks J.B."/>
            <person name="Karnkowska A."/>
            <person name="Elias M."/>
            <person name="Hampl V."/>
        </authorList>
    </citation>
    <scope>NUCLEOTIDE SEQUENCE</scope>
    <source>
        <strain evidence="4">RCP-MX</strain>
    </source>
</reference>
<evidence type="ECO:0000259" key="3">
    <source>
        <dbReference type="PROSITE" id="PS50059"/>
    </source>
</evidence>
<evidence type="ECO:0000256" key="1">
    <source>
        <dbReference type="PROSITE-ProRule" id="PRU00277"/>
    </source>
</evidence>
<dbReference type="PANTHER" id="PTHR44927">
    <property type="entry name" value="FK506-BINDING PROTEIN 15"/>
    <property type="match status" value="1"/>
</dbReference>
<dbReference type="PANTHER" id="PTHR44927:SF1">
    <property type="entry name" value="FK506-BINDING PROTEIN 15"/>
    <property type="match status" value="1"/>
</dbReference>
<dbReference type="EC" id="5.2.1.8" evidence="1"/>
<keyword evidence="1" id="KW-0413">Isomerase</keyword>
<proteinExistence type="predicted"/>
<dbReference type="SUPFAM" id="SSF50729">
    <property type="entry name" value="PH domain-like"/>
    <property type="match status" value="1"/>
</dbReference>
<dbReference type="EMBL" id="JAPMOS010000131">
    <property type="protein sequence ID" value="KAJ4454860.1"/>
    <property type="molecule type" value="Genomic_DNA"/>
</dbReference>
<feature type="region of interest" description="Disordered" evidence="2">
    <location>
        <begin position="1"/>
        <end position="63"/>
    </location>
</feature>
<evidence type="ECO:0000313" key="5">
    <source>
        <dbReference type="Proteomes" id="UP001141327"/>
    </source>
</evidence>
<dbReference type="PROSITE" id="PS50059">
    <property type="entry name" value="FKBP_PPIASE"/>
    <property type="match status" value="1"/>
</dbReference>
<dbReference type="Pfam" id="PF00254">
    <property type="entry name" value="FKBP_C"/>
    <property type="match status" value="1"/>
</dbReference>
<dbReference type="Gene3D" id="2.30.29.30">
    <property type="entry name" value="Pleckstrin-homology domain (PH domain)/Phosphotyrosine-binding domain (PTB)"/>
    <property type="match status" value="1"/>
</dbReference>
<accession>A0ABQ8UDE8</accession>
<feature type="compositionally biased region" description="Low complexity" evidence="2">
    <location>
        <begin position="306"/>
        <end position="331"/>
    </location>
</feature>
<feature type="region of interest" description="Disordered" evidence="2">
    <location>
        <begin position="253"/>
        <end position="331"/>
    </location>
</feature>
<feature type="compositionally biased region" description="Basic and acidic residues" evidence="2">
    <location>
        <begin position="1"/>
        <end position="13"/>
    </location>
</feature>
<dbReference type="Proteomes" id="UP001141327">
    <property type="component" value="Unassembled WGS sequence"/>
</dbReference>
<dbReference type="InterPro" id="IPR001179">
    <property type="entry name" value="PPIase_FKBP_dom"/>
</dbReference>
<evidence type="ECO:0000313" key="4">
    <source>
        <dbReference type="EMBL" id="KAJ4454860.1"/>
    </source>
</evidence>
<feature type="compositionally biased region" description="Low complexity" evidence="2">
    <location>
        <begin position="50"/>
        <end position="63"/>
    </location>
</feature>
<protein>
    <recommendedName>
        <fullName evidence="1">peptidylprolyl isomerase</fullName>
        <ecNumber evidence="1">5.2.1.8</ecNumber>
    </recommendedName>
</protein>
<dbReference type="InterPro" id="IPR046357">
    <property type="entry name" value="PPIase_dom_sf"/>
</dbReference>
<name>A0ABQ8UDE8_9EUKA</name>
<dbReference type="Gene3D" id="3.10.50.40">
    <property type="match status" value="1"/>
</dbReference>